<name>A0A6G1HPN9_9PEZI</name>
<evidence type="ECO:0000313" key="1">
    <source>
        <dbReference type="EMBL" id="KAF2397980.1"/>
    </source>
</evidence>
<sequence length="142" mass="15751">MELELSLRMEEDGGYWSCDQHRVFAFRGSRNRNGSRWMGRLSAARSPIKVRAGHRTAPHRTAGPRFWEWVGSCGSTGVQSFVVFREMPECAASGRDEGLFKHTTEGGREGEARLVRCREKEGAQLTGLGKDGALLVVPVVCL</sequence>
<evidence type="ECO:0000313" key="2">
    <source>
        <dbReference type="Proteomes" id="UP000799640"/>
    </source>
</evidence>
<dbReference type="AlphaFoldDB" id="A0A6G1HPN9"/>
<protein>
    <submittedName>
        <fullName evidence="1">Uncharacterized protein</fullName>
    </submittedName>
</protein>
<reference evidence="1" key="1">
    <citation type="journal article" date="2020" name="Stud. Mycol.">
        <title>101 Dothideomycetes genomes: a test case for predicting lifestyles and emergence of pathogens.</title>
        <authorList>
            <person name="Haridas S."/>
            <person name="Albert R."/>
            <person name="Binder M."/>
            <person name="Bloem J."/>
            <person name="Labutti K."/>
            <person name="Salamov A."/>
            <person name="Andreopoulos B."/>
            <person name="Baker S."/>
            <person name="Barry K."/>
            <person name="Bills G."/>
            <person name="Bluhm B."/>
            <person name="Cannon C."/>
            <person name="Castanera R."/>
            <person name="Culley D."/>
            <person name="Daum C."/>
            <person name="Ezra D."/>
            <person name="Gonzalez J."/>
            <person name="Henrissat B."/>
            <person name="Kuo A."/>
            <person name="Liang C."/>
            <person name="Lipzen A."/>
            <person name="Lutzoni F."/>
            <person name="Magnuson J."/>
            <person name="Mondo S."/>
            <person name="Nolan M."/>
            <person name="Ohm R."/>
            <person name="Pangilinan J."/>
            <person name="Park H.-J."/>
            <person name="Ramirez L."/>
            <person name="Alfaro M."/>
            <person name="Sun H."/>
            <person name="Tritt A."/>
            <person name="Yoshinaga Y."/>
            <person name="Zwiers L.-H."/>
            <person name="Turgeon B."/>
            <person name="Goodwin S."/>
            <person name="Spatafora J."/>
            <person name="Crous P."/>
            <person name="Grigoriev I."/>
        </authorList>
    </citation>
    <scope>NUCLEOTIDE SEQUENCE</scope>
    <source>
        <strain evidence="1">CBS 262.69</strain>
    </source>
</reference>
<accession>A0A6G1HPN9</accession>
<organism evidence="1 2">
    <name type="scientific">Trichodelitschia bisporula</name>
    <dbReference type="NCBI Taxonomy" id="703511"/>
    <lineage>
        <taxon>Eukaryota</taxon>
        <taxon>Fungi</taxon>
        <taxon>Dikarya</taxon>
        <taxon>Ascomycota</taxon>
        <taxon>Pezizomycotina</taxon>
        <taxon>Dothideomycetes</taxon>
        <taxon>Dothideomycetes incertae sedis</taxon>
        <taxon>Phaeotrichales</taxon>
        <taxon>Phaeotrichaceae</taxon>
        <taxon>Trichodelitschia</taxon>
    </lineage>
</organism>
<dbReference type="Proteomes" id="UP000799640">
    <property type="component" value="Unassembled WGS sequence"/>
</dbReference>
<dbReference type="EMBL" id="ML996701">
    <property type="protein sequence ID" value="KAF2397980.1"/>
    <property type="molecule type" value="Genomic_DNA"/>
</dbReference>
<keyword evidence="2" id="KW-1185">Reference proteome</keyword>
<gene>
    <name evidence="1" type="ORF">EJ06DRAFT_532341</name>
</gene>
<proteinExistence type="predicted"/>